<dbReference type="EMBL" id="BEYU01000074">
    <property type="protein sequence ID" value="GBG30294.1"/>
    <property type="molecule type" value="Genomic_DNA"/>
</dbReference>
<feature type="region of interest" description="Disordered" evidence="1">
    <location>
        <begin position="1"/>
        <end position="38"/>
    </location>
</feature>
<reference evidence="2 3" key="1">
    <citation type="submission" date="2017-12" db="EMBL/GenBank/DDBJ databases">
        <title>Sequencing, de novo assembly and annotation of complete genome of a new Thraustochytrid species, strain FCC1311.</title>
        <authorList>
            <person name="Sedici K."/>
            <person name="Godart F."/>
            <person name="Aiese Cigliano R."/>
            <person name="Sanseverino W."/>
            <person name="Barakat M."/>
            <person name="Ortet P."/>
            <person name="Marechal E."/>
            <person name="Cagnac O."/>
            <person name="Amato A."/>
        </authorList>
    </citation>
    <scope>NUCLEOTIDE SEQUENCE [LARGE SCALE GENOMIC DNA]</scope>
</reference>
<name>A0A2R5GQY4_9STRA</name>
<keyword evidence="3" id="KW-1185">Reference proteome</keyword>
<dbReference type="AlphaFoldDB" id="A0A2R5GQY4"/>
<proteinExistence type="predicted"/>
<evidence type="ECO:0000256" key="1">
    <source>
        <dbReference type="SAM" id="MobiDB-lite"/>
    </source>
</evidence>
<comment type="caution">
    <text evidence="2">The sequence shown here is derived from an EMBL/GenBank/DDBJ whole genome shotgun (WGS) entry which is preliminary data.</text>
</comment>
<dbReference type="InParanoid" id="A0A2R5GQY4"/>
<evidence type="ECO:0000313" key="2">
    <source>
        <dbReference type="EMBL" id="GBG30294.1"/>
    </source>
</evidence>
<accession>A0A2R5GQY4</accession>
<protein>
    <submittedName>
        <fullName evidence="2">Uncharacterized protein</fullName>
    </submittedName>
</protein>
<sequence>MRDEESTRRRDGLASTTPGRQSVLYDSSKYELSEPTQDPLGAKGATLACITSLGQDTSTFPDSAASTTEEFEFETQAGNCVFSQQTRFLDIDSSSPISSLNKRVCNDTPDSATVAQDALDSGPIIVTCNEIPFGLPPPMTNPLEGASGASEQSGDPDVTLPAVEKERIEAVMRRLRQLDQGFGQNPDRQQMQTYTWNENVVLLLAAFNHHENEIQPFSNICKSFNREIDCKRATLVDRLNRSSIQGDECETARLQGELAALRPNRNRSSLRKRLEKLLWWRDKDWSKDLKPTDQWPHVRRICAAQFVEMVKGLVEHSADKSRTRRVSNGEQPQIPYLDESLMSELHEIAAFLCRMYPHLSDYSRPVRVPARMPVMCYHDL</sequence>
<feature type="compositionally biased region" description="Basic and acidic residues" evidence="1">
    <location>
        <begin position="1"/>
        <end position="12"/>
    </location>
</feature>
<dbReference type="Proteomes" id="UP000241890">
    <property type="component" value="Unassembled WGS sequence"/>
</dbReference>
<feature type="region of interest" description="Disordered" evidence="1">
    <location>
        <begin position="139"/>
        <end position="158"/>
    </location>
</feature>
<evidence type="ECO:0000313" key="3">
    <source>
        <dbReference type="Proteomes" id="UP000241890"/>
    </source>
</evidence>
<gene>
    <name evidence="2" type="ORF">FCC1311_065132</name>
</gene>
<organism evidence="2 3">
    <name type="scientific">Hondaea fermentalgiana</name>
    <dbReference type="NCBI Taxonomy" id="2315210"/>
    <lineage>
        <taxon>Eukaryota</taxon>
        <taxon>Sar</taxon>
        <taxon>Stramenopiles</taxon>
        <taxon>Bigyra</taxon>
        <taxon>Labyrinthulomycetes</taxon>
        <taxon>Thraustochytrida</taxon>
        <taxon>Thraustochytriidae</taxon>
        <taxon>Hondaea</taxon>
    </lineage>
</organism>